<protein>
    <submittedName>
        <fullName evidence="1">Uncharacterized protein</fullName>
    </submittedName>
</protein>
<gene>
    <name evidence="1" type="ORF">BcFMB_00035</name>
</gene>
<dbReference type="Gene3D" id="3.30.1330.70">
    <property type="entry name" value="Holliday junction resolvase RusA"/>
    <property type="match status" value="1"/>
</dbReference>
<dbReference type="Proteomes" id="UP000229907">
    <property type="component" value="Chromosome"/>
</dbReference>
<proteinExistence type="predicted"/>
<sequence length="159" mass="18624">MREPVALLIPGDPVAKGRPRVYHGHGVTPQRTRDAESVIQRLFREEFPGFTPYECRIIVTCEFWMRRKGKPDCDNLIKLCTDALNGIAYQDDEQIEIITGRRYLPDSRIQTEHGWRWRRSKDPCTYYGTPYEPHTLIHITPINNCADHLFRPTRKSKNT</sequence>
<evidence type="ECO:0000313" key="1">
    <source>
        <dbReference type="EMBL" id="ATU21077.1"/>
    </source>
</evidence>
<dbReference type="SUPFAM" id="SSF103084">
    <property type="entry name" value="Holliday junction resolvase RusA"/>
    <property type="match status" value="1"/>
</dbReference>
<dbReference type="GO" id="GO:0000287">
    <property type="term" value="F:magnesium ion binding"/>
    <property type="evidence" value="ECO:0007669"/>
    <property type="project" value="InterPro"/>
</dbReference>
<dbReference type="Pfam" id="PF05866">
    <property type="entry name" value="RusA"/>
    <property type="match status" value="1"/>
</dbReference>
<dbReference type="EMBL" id="CP018044">
    <property type="protein sequence ID" value="ATU21077.1"/>
    <property type="molecule type" value="Genomic_DNA"/>
</dbReference>
<dbReference type="AlphaFoldDB" id="A0A2D3D7F1"/>
<name>A0A2D3D7F1_9BIFI</name>
<dbReference type="InterPro" id="IPR036614">
    <property type="entry name" value="RusA-like_sf"/>
</dbReference>
<dbReference type="GO" id="GO:0006310">
    <property type="term" value="P:DNA recombination"/>
    <property type="evidence" value="ECO:0007669"/>
    <property type="project" value="InterPro"/>
</dbReference>
<reference evidence="1 2" key="1">
    <citation type="submission" date="2016-11" db="EMBL/GenBank/DDBJ databases">
        <title>complete genome sequence of Bifidobacterium choerinum strain FMB-1.</title>
        <authorList>
            <person name="Park C.-S."/>
            <person name="Jung D.-H."/>
            <person name="Choi D.-S."/>
        </authorList>
    </citation>
    <scope>NUCLEOTIDE SEQUENCE [LARGE SCALE GENOMIC DNA]</scope>
    <source>
        <strain evidence="1 2">FMB-1</strain>
    </source>
</reference>
<dbReference type="KEGG" id="bcho:BcFMB_00035"/>
<organism evidence="1 2">
    <name type="scientific">Bifidobacterium choerinum</name>
    <dbReference type="NCBI Taxonomy" id="35760"/>
    <lineage>
        <taxon>Bacteria</taxon>
        <taxon>Bacillati</taxon>
        <taxon>Actinomycetota</taxon>
        <taxon>Actinomycetes</taxon>
        <taxon>Bifidobacteriales</taxon>
        <taxon>Bifidobacteriaceae</taxon>
        <taxon>Bifidobacterium</taxon>
    </lineage>
</organism>
<accession>A0A2D3D7F1</accession>
<dbReference type="InterPro" id="IPR008822">
    <property type="entry name" value="Endonuclease_RusA-like"/>
</dbReference>
<dbReference type="GO" id="GO:0006281">
    <property type="term" value="P:DNA repair"/>
    <property type="evidence" value="ECO:0007669"/>
    <property type="project" value="InterPro"/>
</dbReference>
<evidence type="ECO:0000313" key="2">
    <source>
        <dbReference type="Proteomes" id="UP000229907"/>
    </source>
</evidence>